<organism evidence="2 3">
    <name type="scientific">Thalassiosira oceanica</name>
    <name type="common">Marine diatom</name>
    <dbReference type="NCBI Taxonomy" id="159749"/>
    <lineage>
        <taxon>Eukaryota</taxon>
        <taxon>Sar</taxon>
        <taxon>Stramenopiles</taxon>
        <taxon>Ochrophyta</taxon>
        <taxon>Bacillariophyta</taxon>
        <taxon>Coscinodiscophyceae</taxon>
        <taxon>Thalassiosirophycidae</taxon>
        <taxon>Thalassiosirales</taxon>
        <taxon>Thalassiosiraceae</taxon>
        <taxon>Thalassiosira</taxon>
    </lineage>
</organism>
<sequence>AEVPVRHSARDSLAALPGKPAPVPGREATAGPLLWAGASVRLVAVAATPAFRHDLCIGWAPGWSAGGMPPTPSGRSAGRGGDDI</sequence>
<keyword evidence="3" id="KW-1185">Reference proteome</keyword>
<dbReference type="Proteomes" id="UP000266841">
    <property type="component" value="Unassembled WGS sequence"/>
</dbReference>
<evidence type="ECO:0000256" key="1">
    <source>
        <dbReference type="SAM" id="MobiDB-lite"/>
    </source>
</evidence>
<proteinExistence type="predicted"/>
<accession>K0S6I2</accession>
<dbReference type="EMBL" id="AGNL01035745">
    <property type="protein sequence ID" value="EJK54487.1"/>
    <property type="molecule type" value="Genomic_DNA"/>
</dbReference>
<evidence type="ECO:0000313" key="3">
    <source>
        <dbReference type="Proteomes" id="UP000266841"/>
    </source>
</evidence>
<reference evidence="2 3" key="1">
    <citation type="journal article" date="2012" name="Genome Biol.">
        <title>Genome and low-iron response of an oceanic diatom adapted to chronic iron limitation.</title>
        <authorList>
            <person name="Lommer M."/>
            <person name="Specht M."/>
            <person name="Roy A.S."/>
            <person name="Kraemer L."/>
            <person name="Andreson R."/>
            <person name="Gutowska M.A."/>
            <person name="Wolf J."/>
            <person name="Bergner S.V."/>
            <person name="Schilhabel M.B."/>
            <person name="Klostermeier U.C."/>
            <person name="Beiko R.G."/>
            <person name="Rosenstiel P."/>
            <person name="Hippler M."/>
            <person name="Laroche J."/>
        </authorList>
    </citation>
    <scope>NUCLEOTIDE SEQUENCE [LARGE SCALE GENOMIC DNA]</scope>
    <source>
        <strain evidence="2 3">CCMP1005</strain>
    </source>
</reference>
<protein>
    <submittedName>
        <fullName evidence="2">Uncharacterized protein</fullName>
    </submittedName>
</protein>
<comment type="caution">
    <text evidence="2">The sequence shown here is derived from an EMBL/GenBank/DDBJ whole genome shotgun (WGS) entry which is preliminary data.</text>
</comment>
<gene>
    <name evidence="2" type="ORF">THAOC_25881</name>
</gene>
<feature type="non-terminal residue" evidence="2">
    <location>
        <position position="1"/>
    </location>
</feature>
<feature type="region of interest" description="Disordered" evidence="1">
    <location>
        <begin position="1"/>
        <end position="25"/>
    </location>
</feature>
<dbReference type="AlphaFoldDB" id="K0S6I2"/>
<evidence type="ECO:0000313" key="2">
    <source>
        <dbReference type="EMBL" id="EJK54487.1"/>
    </source>
</evidence>
<feature type="compositionally biased region" description="Basic and acidic residues" evidence="1">
    <location>
        <begin position="1"/>
        <end position="10"/>
    </location>
</feature>
<name>K0S6I2_THAOC</name>
<feature type="region of interest" description="Disordered" evidence="1">
    <location>
        <begin position="62"/>
        <end position="84"/>
    </location>
</feature>